<keyword evidence="7" id="KW-0732">Signal</keyword>
<evidence type="ECO:0000256" key="5">
    <source>
        <dbReference type="ARBA" id="ARBA00023049"/>
    </source>
</evidence>
<keyword evidence="5 6" id="KW-0482">Metalloprotease</keyword>
<dbReference type="EMBL" id="JAVDQD010000002">
    <property type="protein sequence ID" value="MDR6239344.1"/>
    <property type="molecule type" value="Genomic_DNA"/>
</dbReference>
<evidence type="ECO:0000256" key="3">
    <source>
        <dbReference type="ARBA" id="ARBA00022801"/>
    </source>
</evidence>
<feature type="signal peptide" evidence="7">
    <location>
        <begin position="1"/>
        <end position="23"/>
    </location>
</feature>
<dbReference type="RefSeq" id="WP_309938970.1">
    <property type="nucleotide sequence ID" value="NZ_AP025305.1"/>
</dbReference>
<proteinExistence type="inferred from homology"/>
<evidence type="ECO:0000256" key="6">
    <source>
        <dbReference type="RuleBase" id="RU003983"/>
    </source>
</evidence>
<accession>A0AAE3XQ70</accession>
<dbReference type="Gene3D" id="3.30.2010.10">
    <property type="entry name" value="Metalloproteases ('zincins'), catalytic domain"/>
    <property type="match status" value="1"/>
</dbReference>
<evidence type="ECO:0000256" key="4">
    <source>
        <dbReference type="ARBA" id="ARBA00022833"/>
    </source>
</evidence>
<evidence type="ECO:0000259" key="8">
    <source>
        <dbReference type="Pfam" id="PF01435"/>
    </source>
</evidence>
<comment type="cofactor">
    <cofactor evidence="6">
        <name>Zn(2+)</name>
        <dbReference type="ChEBI" id="CHEBI:29105"/>
    </cofactor>
    <text evidence="6">Binds 1 zinc ion per subunit.</text>
</comment>
<evidence type="ECO:0000313" key="10">
    <source>
        <dbReference type="Proteomes" id="UP001185092"/>
    </source>
</evidence>
<dbReference type="GO" id="GO:0046872">
    <property type="term" value="F:metal ion binding"/>
    <property type="evidence" value="ECO:0007669"/>
    <property type="project" value="UniProtKB-KW"/>
</dbReference>
<gene>
    <name evidence="9" type="ORF">HNQ88_002381</name>
</gene>
<feature type="domain" description="Peptidase M48" evidence="8">
    <location>
        <begin position="73"/>
        <end position="249"/>
    </location>
</feature>
<dbReference type="PANTHER" id="PTHR22726:SF1">
    <property type="entry name" value="METALLOENDOPEPTIDASE OMA1, MITOCHONDRIAL"/>
    <property type="match status" value="1"/>
</dbReference>
<dbReference type="InterPro" id="IPR001915">
    <property type="entry name" value="Peptidase_M48"/>
</dbReference>
<dbReference type="PANTHER" id="PTHR22726">
    <property type="entry name" value="METALLOENDOPEPTIDASE OMA1"/>
    <property type="match status" value="1"/>
</dbReference>
<keyword evidence="4 6" id="KW-0862">Zinc</keyword>
<comment type="caution">
    <text evidence="9">The sequence shown here is derived from an EMBL/GenBank/DDBJ whole genome shotgun (WGS) entry which is preliminary data.</text>
</comment>
<feature type="chain" id="PRO_5041989136" evidence="7">
    <location>
        <begin position="24"/>
        <end position="275"/>
    </location>
</feature>
<sequence>MRKIYRKLSIVAIAFAMLSGCQSGQSLSSQINNLLFPVSQDVQLGAEYSKQIDAEYADKILDRNEYKEAYDYLENMKQRILNSGAVQYKDEFAWEVKIIREDEQLNAFCTPGGYIYVFTGLINYLSNEDDLAGVMGHEIAHADLRHSSRQMQSQYGAQIVQEILLGEQSDLVKQLANQFVGIGLLKYSRDHETESDLASVKYLSGTPYKCDGAASFFKQLEADGQSPGVPEFLSTHPAPARRVENITDEAGRLGCETSYKEPNEYDMFKQSIAKK</sequence>
<dbReference type="Pfam" id="PF01435">
    <property type="entry name" value="Peptidase_M48"/>
    <property type="match status" value="1"/>
</dbReference>
<dbReference type="PROSITE" id="PS51257">
    <property type="entry name" value="PROKAR_LIPOPROTEIN"/>
    <property type="match status" value="1"/>
</dbReference>
<evidence type="ECO:0000256" key="2">
    <source>
        <dbReference type="ARBA" id="ARBA00022723"/>
    </source>
</evidence>
<organism evidence="9 10">
    <name type="scientific">Aureibacter tunicatorum</name>
    <dbReference type="NCBI Taxonomy" id="866807"/>
    <lineage>
        <taxon>Bacteria</taxon>
        <taxon>Pseudomonadati</taxon>
        <taxon>Bacteroidota</taxon>
        <taxon>Cytophagia</taxon>
        <taxon>Cytophagales</taxon>
        <taxon>Persicobacteraceae</taxon>
        <taxon>Aureibacter</taxon>
    </lineage>
</organism>
<dbReference type="InterPro" id="IPR051156">
    <property type="entry name" value="Mito/Outer_Membr_Metalloprot"/>
</dbReference>
<dbReference type="GO" id="GO:0051603">
    <property type="term" value="P:proteolysis involved in protein catabolic process"/>
    <property type="evidence" value="ECO:0007669"/>
    <property type="project" value="TreeGrafter"/>
</dbReference>
<comment type="similarity">
    <text evidence="6">Belongs to the peptidase M48 family.</text>
</comment>
<keyword evidence="10" id="KW-1185">Reference proteome</keyword>
<reference evidence="9" key="1">
    <citation type="submission" date="2023-07" db="EMBL/GenBank/DDBJ databases">
        <title>Genomic Encyclopedia of Type Strains, Phase IV (KMG-IV): sequencing the most valuable type-strain genomes for metagenomic binning, comparative biology and taxonomic classification.</title>
        <authorList>
            <person name="Goeker M."/>
        </authorList>
    </citation>
    <scope>NUCLEOTIDE SEQUENCE</scope>
    <source>
        <strain evidence="9">DSM 26174</strain>
    </source>
</reference>
<dbReference type="GO" id="GO:0016020">
    <property type="term" value="C:membrane"/>
    <property type="evidence" value="ECO:0007669"/>
    <property type="project" value="TreeGrafter"/>
</dbReference>
<evidence type="ECO:0000313" key="9">
    <source>
        <dbReference type="EMBL" id="MDR6239344.1"/>
    </source>
</evidence>
<keyword evidence="3 6" id="KW-0378">Hydrolase</keyword>
<dbReference type="Proteomes" id="UP001185092">
    <property type="component" value="Unassembled WGS sequence"/>
</dbReference>
<evidence type="ECO:0000256" key="1">
    <source>
        <dbReference type="ARBA" id="ARBA00022670"/>
    </source>
</evidence>
<dbReference type="GO" id="GO:0004222">
    <property type="term" value="F:metalloendopeptidase activity"/>
    <property type="evidence" value="ECO:0007669"/>
    <property type="project" value="InterPro"/>
</dbReference>
<keyword evidence="2" id="KW-0479">Metal-binding</keyword>
<evidence type="ECO:0000256" key="7">
    <source>
        <dbReference type="SAM" id="SignalP"/>
    </source>
</evidence>
<name>A0AAE3XQ70_9BACT</name>
<dbReference type="AlphaFoldDB" id="A0AAE3XQ70"/>
<keyword evidence="1 6" id="KW-0645">Protease</keyword>
<protein>
    <submittedName>
        <fullName evidence="9">Zn-dependent protease</fullName>
    </submittedName>
</protein>